<dbReference type="Pfam" id="PF14007">
    <property type="entry name" value="YtpI"/>
    <property type="match status" value="1"/>
</dbReference>
<keyword evidence="1" id="KW-1133">Transmembrane helix</keyword>
<evidence type="ECO:0000313" key="3">
    <source>
        <dbReference type="Proteomes" id="UP000677918"/>
    </source>
</evidence>
<proteinExistence type="predicted"/>
<keyword evidence="1" id="KW-0812">Transmembrane</keyword>
<gene>
    <name evidence="2" type="ORF">XYCOK13_26890</name>
</gene>
<evidence type="ECO:0000313" key="2">
    <source>
        <dbReference type="EMBL" id="GIQ69865.1"/>
    </source>
</evidence>
<name>A0A8J4H561_9BACL</name>
<feature type="transmembrane region" description="Helical" evidence="1">
    <location>
        <begin position="46"/>
        <end position="63"/>
    </location>
</feature>
<feature type="transmembrane region" description="Helical" evidence="1">
    <location>
        <begin position="6"/>
        <end position="25"/>
    </location>
</feature>
<evidence type="ECO:0000256" key="1">
    <source>
        <dbReference type="SAM" id="Phobius"/>
    </source>
</evidence>
<sequence length="101" mass="11282">MIDISFWQTALSFSAIIAAGASFYFSTKSRRADTVKLRGIYGARTNICMGLMLIIIALIQLMLFEGSTIRLIVGTIFLLLGLFNLFAGIRNHSAFNRMKEQ</sequence>
<comment type="caution">
    <text evidence="2">The sequence shown here is derived from an EMBL/GenBank/DDBJ whole genome shotgun (WGS) entry which is preliminary data.</text>
</comment>
<dbReference type="AlphaFoldDB" id="A0A8J4H561"/>
<keyword evidence="3" id="KW-1185">Reference proteome</keyword>
<dbReference type="InterPro" id="IPR025618">
    <property type="entry name" value="YtpI"/>
</dbReference>
<dbReference type="RefSeq" id="WP_213412651.1">
    <property type="nucleotide sequence ID" value="NZ_BOVK01000036.1"/>
</dbReference>
<evidence type="ECO:0008006" key="4">
    <source>
        <dbReference type="Google" id="ProtNLM"/>
    </source>
</evidence>
<keyword evidence="1" id="KW-0472">Membrane</keyword>
<reference evidence="2" key="1">
    <citation type="submission" date="2021-04" db="EMBL/GenBank/DDBJ databases">
        <title>Draft genome sequence of Xylanibacillus composti strain K13.</title>
        <authorList>
            <person name="Uke A."/>
            <person name="Chhe C."/>
            <person name="Baramee S."/>
            <person name="Kosugi A."/>
        </authorList>
    </citation>
    <scope>NUCLEOTIDE SEQUENCE</scope>
    <source>
        <strain evidence="2">K13</strain>
    </source>
</reference>
<dbReference type="EMBL" id="BOVK01000036">
    <property type="protein sequence ID" value="GIQ69865.1"/>
    <property type="molecule type" value="Genomic_DNA"/>
</dbReference>
<feature type="transmembrane region" description="Helical" evidence="1">
    <location>
        <begin position="69"/>
        <end position="89"/>
    </location>
</feature>
<protein>
    <recommendedName>
        <fullName evidence="4">YtpI-like protein</fullName>
    </recommendedName>
</protein>
<organism evidence="2 3">
    <name type="scientific">Xylanibacillus composti</name>
    <dbReference type="NCBI Taxonomy" id="1572762"/>
    <lineage>
        <taxon>Bacteria</taxon>
        <taxon>Bacillati</taxon>
        <taxon>Bacillota</taxon>
        <taxon>Bacilli</taxon>
        <taxon>Bacillales</taxon>
        <taxon>Paenibacillaceae</taxon>
        <taxon>Xylanibacillus</taxon>
    </lineage>
</organism>
<dbReference type="Proteomes" id="UP000677918">
    <property type="component" value="Unassembled WGS sequence"/>
</dbReference>
<accession>A0A8J4H561</accession>